<feature type="transmembrane region" description="Helical" evidence="1">
    <location>
        <begin position="120"/>
        <end position="137"/>
    </location>
</feature>
<dbReference type="Pfam" id="PF14897">
    <property type="entry name" value="EpsG"/>
    <property type="match status" value="1"/>
</dbReference>
<feature type="transmembrane region" description="Helical" evidence="1">
    <location>
        <begin position="201"/>
        <end position="218"/>
    </location>
</feature>
<feature type="transmembrane region" description="Helical" evidence="1">
    <location>
        <begin position="289"/>
        <end position="306"/>
    </location>
</feature>
<feature type="transmembrane region" description="Helical" evidence="1">
    <location>
        <begin position="174"/>
        <end position="194"/>
    </location>
</feature>
<name>A0A0P0YQE6_9ENTR</name>
<keyword evidence="1" id="KW-0812">Transmembrane</keyword>
<organism evidence="2">
    <name type="scientific">Klebsiella sp. 1754/49</name>
    <dbReference type="NCBI Taxonomy" id="1497799"/>
    <lineage>
        <taxon>Bacteria</taxon>
        <taxon>Pseudomonadati</taxon>
        <taxon>Pseudomonadota</taxon>
        <taxon>Gammaproteobacteria</taxon>
        <taxon>Enterobacterales</taxon>
        <taxon>Enterobacteriaceae</taxon>
        <taxon>Klebsiella/Raoultella group</taxon>
        <taxon>Klebsiella</taxon>
    </lineage>
</organism>
<keyword evidence="1" id="KW-1133">Transmembrane helix</keyword>
<reference evidence="2" key="2">
    <citation type="journal article" date="2015" name="Sci. Rep.">
        <title>Genetic analysis of capsular polysaccharide synthesis gene clusters in 79 capsular types of Klebsiella spp.</title>
        <authorList>
            <person name="Pan Y.J."/>
            <person name="Lin T.L."/>
            <person name="Chen C.T."/>
            <person name="Chen Y.Y."/>
            <person name="Hsieh P.F."/>
            <person name="Hsu C.R."/>
            <person name="Wu M.C."/>
            <person name="Wang J.T."/>
        </authorList>
    </citation>
    <scope>NUCLEOTIDE SEQUENCE</scope>
    <source>
        <strain evidence="2">1754/49</strain>
    </source>
</reference>
<dbReference type="AlphaFoldDB" id="A0A0P0YQE6"/>
<dbReference type="EMBL" id="AB924559">
    <property type="protein sequence ID" value="BAT23399.1"/>
    <property type="molecule type" value="Genomic_DNA"/>
</dbReference>
<reference evidence="2" key="1">
    <citation type="submission" date="2014-04" db="EMBL/GenBank/DDBJ databases">
        <authorList>
            <person name="Harrison E."/>
        </authorList>
    </citation>
    <scope>NUCLEOTIDE SEQUENCE</scope>
    <source>
        <strain evidence="2">1754/49</strain>
    </source>
</reference>
<feature type="transmembrane region" description="Helical" evidence="1">
    <location>
        <begin position="7"/>
        <end position="29"/>
    </location>
</feature>
<feature type="transmembrane region" description="Helical" evidence="1">
    <location>
        <begin position="144"/>
        <end position="168"/>
    </location>
</feature>
<feature type="transmembrane region" description="Helical" evidence="1">
    <location>
        <begin position="60"/>
        <end position="84"/>
    </location>
</feature>
<accession>A0A0P0YQE6</accession>
<evidence type="ECO:0000256" key="1">
    <source>
        <dbReference type="SAM" id="Phobius"/>
    </source>
</evidence>
<dbReference type="InterPro" id="IPR049458">
    <property type="entry name" value="EpsG-like"/>
</dbReference>
<protein>
    <submittedName>
        <fullName evidence="2">O-antigen and lipid-linked capsular repeat unit polymerase</fullName>
    </submittedName>
</protein>
<feature type="transmembrane region" description="Helical" evidence="1">
    <location>
        <begin position="96"/>
        <end position="114"/>
    </location>
</feature>
<proteinExistence type="predicted"/>
<sequence>MFMNNNIIRYVIGFSCVFLLSVAAGLRVFGIDRDYYQYVYFYNSISHNDLSNLPNLEIGFFYIAKINALLGGSLNTFFILYAFLAISIKLFGIYKASPSPLLSFLYYLGGFYFLHEMMQIRIGLAGAFIFLSFYYLTNNDKKRFLLFTFIGLLFHYSVLMSLFMIFISGKKKAGILYLILPASALVFSLFNSFLSNILDSILIYFPSFIYAKVSMYIYTQENYGANRALIIYGFGAVFIYVTMFFLWFRLRNAMLDEYYVRLNFLIKSTSLVLTISLFLSFNIELSNRFYSYLGLLCFCLLPAYVINEFKQKIIVILILLIVPLKQFYTSYNELLANEKDAIYNNIRY</sequence>
<feature type="transmembrane region" description="Helical" evidence="1">
    <location>
        <begin position="230"/>
        <end position="250"/>
    </location>
</feature>
<keyword evidence="1" id="KW-0472">Membrane</keyword>
<feature type="transmembrane region" description="Helical" evidence="1">
    <location>
        <begin position="262"/>
        <end position="283"/>
    </location>
</feature>
<evidence type="ECO:0000313" key="2">
    <source>
        <dbReference type="EMBL" id="BAT23399.1"/>
    </source>
</evidence>
<gene>
    <name evidence="2" type="primary">wzy</name>
</gene>
<feature type="transmembrane region" description="Helical" evidence="1">
    <location>
        <begin position="313"/>
        <end position="331"/>
    </location>
</feature>